<name>A0A1F6ERL3_9BACT</name>
<reference evidence="2 3" key="1">
    <citation type="journal article" date="2016" name="Nat. Commun.">
        <title>Thousands of microbial genomes shed light on interconnected biogeochemical processes in an aquifer system.</title>
        <authorList>
            <person name="Anantharaman K."/>
            <person name="Brown C.T."/>
            <person name="Hug L.A."/>
            <person name="Sharon I."/>
            <person name="Castelle C.J."/>
            <person name="Probst A.J."/>
            <person name="Thomas B.C."/>
            <person name="Singh A."/>
            <person name="Wilkins M.J."/>
            <person name="Karaoz U."/>
            <person name="Brodie E.L."/>
            <person name="Williams K.H."/>
            <person name="Hubbard S.S."/>
            <person name="Banfield J.F."/>
        </authorList>
    </citation>
    <scope>NUCLEOTIDE SEQUENCE [LARGE SCALE GENOMIC DNA]</scope>
</reference>
<protein>
    <submittedName>
        <fullName evidence="2">Uncharacterized protein</fullName>
    </submittedName>
</protein>
<sequence length="158" mass="17365">MHVVGTVLGVGAATFAEIYYTRFNSDNILTDDERRTLAVTYTVLRTGLFLLVISGFAFLLYFRLTEHVGALTSPSFWAKMTIIGILVGNALLLQARIMPLAIGSAISLTSWYAALVLGVIGKTDATYGELFMYYALATLLVGVILRWIRTRLHAPTTI</sequence>
<gene>
    <name evidence="2" type="ORF">A2950_01470</name>
</gene>
<dbReference type="STRING" id="1798516.A2950_01470"/>
<dbReference type="Proteomes" id="UP000176714">
    <property type="component" value="Unassembled WGS sequence"/>
</dbReference>
<proteinExistence type="predicted"/>
<dbReference type="EMBL" id="MFMD01000036">
    <property type="protein sequence ID" value="OGG76266.1"/>
    <property type="molecule type" value="Genomic_DNA"/>
</dbReference>
<accession>A0A1F6ERL3</accession>
<feature type="transmembrane region" description="Helical" evidence="1">
    <location>
        <begin position="43"/>
        <end position="64"/>
    </location>
</feature>
<evidence type="ECO:0000256" key="1">
    <source>
        <dbReference type="SAM" id="Phobius"/>
    </source>
</evidence>
<evidence type="ECO:0000313" key="2">
    <source>
        <dbReference type="EMBL" id="OGG76266.1"/>
    </source>
</evidence>
<keyword evidence="1" id="KW-0472">Membrane</keyword>
<comment type="caution">
    <text evidence="2">The sequence shown here is derived from an EMBL/GenBank/DDBJ whole genome shotgun (WGS) entry which is preliminary data.</text>
</comment>
<evidence type="ECO:0000313" key="3">
    <source>
        <dbReference type="Proteomes" id="UP000176714"/>
    </source>
</evidence>
<keyword evidence="1" id="KW-0812">Transmembrane</keyword>
<feature type="transmembrane region" description="Helical" evidence="1">
    <location>
        <begin position="76"/>
        <end position="93"/>
    </location>
</feature>
<feature type="transmembrane region" description="Helical" evidence="1">
    <location>
        <begin position="131"/>
        <end position="148"/>
    </location>
</feature>
<keyword evidence="1" id="KW-1133">Transmembrane helix</keyword>
<dbReference type="AlphaFoldDB" id="A0A1F6ERL3"/>
<feature type="transmembrane region" description="Helical" evidence="1">
    <location>
        <begin position="100"/>
        <end position="119"/>
    </location>
</feature>
<organism evidence="2 3">
    <name type="scientific">Candidatus Kaiserbacteria bacterium RIFCSPLOWO2_01_FULL_55_19</name>
    <dbReference type="NCBI Taxonomy" id="1798516"/>
    <lineage>
        <taxon>Bacteria</taxon>
        <taxon>Candidatus Kaiseribacteriota</taxon>
    </lineage>
</organism>